<dbReference type="GO" id="GO:0016491">
    <property type="term" value="F:oxidoreductase activity"/>
    <property type="evidence" value="ECO:0007669"/>
    <property type="project" value="UniProtKB-KW"/>
</dbReference>
<evidence type="ECO:0000256" key="1">
    <source>
        <dbReference type="ARBA" id="ARBA00022485"/>
    </source>
</evidence>
<name>A0A841U852_9BACL</name>
<proteinExistence type="predicted"/>
<protein>
    <submittedName>
        <fullName evidence="6">FAD-dependent oxidoreductase</fullName>
    </submittedName>
</protein>
<evidence type="ECO:0000313" key="6">
    <source>
        <dbReference type="EMBL" id="MBB6695872.1"/>
    </source>
</evidence>
<keyword evidence="7" id="KW-1185">Reference proteome</keyword>
<dbReference type="PANTHER" id="PTHR43498">
    <property type="entry name" value="FERREDOXIN:COB-COM HETERODISULFIDE REDUCTASE SUBUNIT A"/>
    <property type="match status" value="1"/>
</dbReference>
<dbReference type="Proteomes" id="UP000553776">
    <property type="component" value="Unassembled WGS sequence"/>
</dbReference>
<organism evidence="6 7">
    <name type="scientific">Cohnella xylanilytica</name>
    <dbReference type="NCBI Taxonomy" id="557555"/>
    <lineage>
        <taxon>Bacteria</taxon>
        <taxon>Bacillati</taxon>
        <taxon>Bacillota</taxon>
        <taxon>Bacilli</taxon>
        <taxon>Bacillales</taxon>
        <taxon>Paenibacillaceae</taxon>
        <taxon>Cohnella</taxon>
    </lineage>
</organism>
<evidence type="ECO:0000313" key="7">
    <source>
        <dbReference type="Proteomes" id="UP000553776"/>
    </source>
</evidence>
<dbReference type="PANTHER" id="PTHR43498:SF1">
    <property type="entry name" value="COB--COM HETERODISULFIDE REDUCTASE IRON-SULFUR SUBUNIT A"/>
    <property type="match status" value="1"/>
</dbReference>
<keyword evidence="2" id="KW-0479">Metal-binding</keyword>
<dbReference type="AlphaFoldDB" id="A0A841U852"/>
<evidence type="ECO:0000256" key="2">
    <source>
        <dbReference type="ARBA" id="ARBA00022723"/>
    </source>
</evidence>
<dbReference type="RefSeq" id="WP_185139823.1">
    <property type="nucleotide sequence ID" value="NZ_BORM01000079.1"/>
</dbReference>
<evidence type="ECO:0000256" key="5">
    <source>
        <dbReference type="ARBA" id="ARBA00023014"/>
    </source>
</evidence>
<gene>
    <name evidence="6" type="ORF">H7B90_31210</name>
</gene>
<dbReference type="EMBL" id="JACJVR010000145">
    <property type="protein sequence ID" value="MBB6695872.1"/>
    <property type="molecule type" value="Genomic_DNA"/>
</dbReference>
<dbReference type="GO" id="GO:0051539">
    <property type="term" value="F:4 iron, 4 sulfur cluster binding"/>
    <property type="evidence" value="ECO:0007669"/>
    <property type="project" value="UniProtKB-KW"/>
</dbReference>
<sequence>MRKSFLIRTSILLLVVLIGLAAAAFIHWHHSSKNRLVNTHKSSPLLIVESDRDLSDSYDVIVAGTDPEGITAAISAARNGLHVLLADGRNRTMLGGLTTEGGLNMLDLNFSPKQPKFLRTFRSPVFLNEGIFQEWYDRLEGYAFDTTTAANAFYEMVRSEPNIDLLMKVKDWKPIVDRSGGRANVTGMTLTKEDGSVVSIRSRAVIDATQDGDIYAMAGAGFTLGREDIGDKNSLMASTLMIRMSGVTQKIWEEMGKHPNSGIDRMSIWGYREASEYKPSDPSKVKLRGLNIGRQNDGTLLINAMQLFGVNPLDPESVRQGLEVGRKEAPRIAEFLRTRFPEFKDLKYAGTAAELYTRESRHLLGMYRLTLADVMENRSHWDDIAYGSYAVDIQSTSNGATGTILLHPLQYGVPFRCLVPVSTDGILVVGRSASYDTVPHGSARVVPLGMATGQAAGAAAKLAIDRGVTFAELSRSKELVAELRKRLEKQGMDLTARRLPEPDYMKHKQYKGLLVAAGMYLASGGEDNKGWNLDAPTNKQRFFNNLSRVKSLHPDRFEGDMSGLLPGTPDPAKQPISLDEAAEMLRRAILPEGASSQESALADLTSRGWLSAEALSTISDPARLTNGDSYMLIRDVAERGLKIRFDYDSV</sequence>
<dbReference type="InterPro" id="IPR039650">
    <property type="entry name" value="HdrA-like"/>
</dbReference>
<dbReference type="InterPro" id="IPR036188">
    <property type="entry name" value="FAD/NAD-bd_sf"/>
</dbReference>
<keyword evidence="4" id="KW-0408">Iron</keyword>
<reference evidence="6 7" key="1">
    <citation type="submission" date="2020-08" db="EMBL/GenBank/DDBJ databases">
        <title>Cohnella phylogeny.</title>
        <authorList>
            <person name="Dunlap C."/>
        </authorList>
    </citation>
    <scope>NUCLEOTIDE SEQUENCE [LARGE SCALE GENOMIC DNA]</scope>
    <source>
        <strain evidence="6 7">DSM 25239</strain>
    </source>
</reference>
<dbReference type="Gene3D" id="3.50.50.60">
    <property type="entry name" value="FAD/NAD(P)-binding domain"/>
    <property type="match status" value="1"/>
</dbReference>
<dbReference type="Pfam" id="PF12831">
    <property type="entry name" value="FAD_oxidored"/>
    <property type="match status" value="1"/>
</dbReference>
<evidence type="ECO:0000256" key="4">
    <source>
        <dbReference type="ARBA" id="ARBA00023004"/>
    </source>
</evidence>
<evidence type="ECO:0000256" key="3">
    <source>
        <dbReference type="ARBA" id="ARBA00023002"/>
    </source>
</evidence>
<keyword evidence="3" id="KW-0560">Oxidoreductase</keyword>
<comment type="caution">
    <text evidence="6">The sequence shown here is derived from an EMBL/GenBank/DDBJ whole genome shotgun (WGS) entry which is preliminary data.</text>
</comment>
<dbReference type="GO" id="GO:0046872">
    <property type="term" value="F:metal ion binding"/>
    <property type="evidence" value="ECO:0007669"/>
    <property type="project" value="UniProtKB-KW"/>
</dbReference>
<dbReference type="SUPFAM" id="SSF51905">
    <property type="entry name" value="FAD/NAD(P)-binding domain"/>
    <property type="match status" value="1"/>
</dbReference>
<keyword evidence="5" id="KW-0411">Iron-sulfur</keyword>
<accession>A0A841U852</accession>
<keyword evidence="1" id="KW-0004">4Fe-4S</keyword>